<sequence length="74" mass="7809">MTIIEELDGLPQRIATSAERYRELLAAAATEKKVRDQLIVLAVDEAGMTQAATARAAGLTQPTVVQILAAASTD</sequence>
<comment type="caution">
    <text evidence="1">The sequence shown here is derived from an EMBL/GenBank/DDBJ whole genome shotgun (WGS) entry which is preliminary data.</text>
</comment>
<reference evidence="1 2" key="1">
    <citation type="submission" date="2021-01" db="EMBL/GenBank/DDBJ databases">
        <title>Sequencing the genomes of 1000 actinobacteria strains.</title>
        <authorList>
            <person name="Klenk H.-P."/>
        </authorList>
    </citation>
    <scope>NUCLEOTIDE SEQUENCE [LARGE SCALE GENOMIC DNA]</scope>
    <source>
        <strain evidence="1 2">DSM 18239</strain>
    </source>
</reference>
<protein>
    <submittedName>
        <fullName evidence="1">Transcriptional regulator</fullName>
    </submittedName>
</protein>
<name>A0ABS2MFT7_9ACTN</name>
<organism evidence="1 2">
    <name type="scientific">Nocardioides salarius</name>
    <dbReference type="NCBI Taxonomy" id="374513"/>
    <lineage>
        <taxon>Bacteria</taxon>
        <taxon>Bacillati</taxon>
        <taxon>Actinomycetota</taxon>
        <taxon>Actinomycetes</taxon>
        <taxon>Propionibacteriales</taxon>
        <taxon>Nocardioidaceae</taxon>
        <taxon>Nocardioides</taxon>
    </lineage>
</organism>
<dbReference type="RefSeq" id="WP_193667322.1">
    <property type="nucleotide sequence ID" value="NZ_JACDTV010000002.1"/>
</dbReference>
<gene>
    <name evidence="1" type="ORF">JOE61_003872</name>
</gene>
<dbReference type="Proteomes" id="UP000732378">
    <property type="component" value="Unassembled WGS sequence"/>
</dbReference>
<evidence type="ECO:0000313" key="2">
    <source>
        <dbReference type="Proteomes" id="UP000732378"/>
    </source>
</evidence>
<keyword evidence="2" id="KW-1185">Reference proteome</keyword>
<dbReference type="EMBL" id="JAFBBZ010000001">
    <property type="protein sequence ID" value="MBM7510058.1"/>
    <property type="molecule type" value="Genomic_DNA"/>
</dbReference>
<evidence type="ECO:0000313" key="1">
    <source>
        <dbReference type="EMBL" id="MBM7510058.1"/>
    </source>
</evidence>
<proteinExistence type="predicted"/>
<accession>A0ABS2MFT7</accession>